<comment type="caution">
    <text evidence="1">The sequence shown here is derived from an EMBL/GenBank/DDBJ whole genome shotgun (WGS) entry which is preliminary data.</text>
</comment>
<name>A0AAD9QBE9_ACRCE</name>
<reference evidence="1" key="1">
    <citation type="journal article" date="2023" name="G3 (Bethesda)">
        <title>Whole genome assembly and annotation of the endangered Caribbean coral Acropora cervicornis.</title>
        <authorList>
            <person name="Selwyn J.D."/>
            <person name="Vollmer S.V."/>
        </authorList>
    </citation>
    <scope>NUCLEOTIDE SEQUENCE</scope>
    <source>
        <strain evidence="1">K2</strain>
    </source>
</reference>
<sequence>MSHGKELVVNSKQILFKLRAFYNNTTQGCSIILSLLKEKEDEQGFKMSALAMYSVLPQSKLGLTNGYY</sequence>
<evidence type="ECO:0000313" key="1">
    <source>
        <dbReference type="EMBL" id="KAK2558221.1"/>
    </source>
</evidence>
<accession>A0AAD9QBE9</accession>
<keyword evidence="2" id="KW-1185">Reference proteome</keyword>
<reference evidence="1" key="2">
    <citation type="journal article" date="2023" name="Science">
        <title>Genomic signatures of disease resistance in endangered staghorn corals.</title>
        <authorList>
            <person name="Vollmer S.V."/>
            <person name="Selwyn J.D."/>
            <person name="Despard B.A."/>
            <person name="Roesel C.L."/>
        </authorList>
    </citation>
    <scope>NUCLEOTIDE SEQUENCE</scope>
    <source>
        <strain evidence="1">K2</strain>
    </source>
</reference>
<gene>
    <name evidence="1" type="ORF">P5673_019342</name>
</gene>
<proteinExistence type="predicted"/>
<dbReference type="AlphaFoldDB" id="A0AAD9QBE9"/>
<evidence type="ECO:0000313" key="2">
    <source>
        <dbReference type="Proteomes" id="UP001249851"/>
    </source>
</evidence>
<protein>
    <submittedName>
        <fullName evidence="1">Uncharacterized protein</fullName>
    </submittedName>
</protein>
<dbReference type="Proteomes" id="UP001249851">
    <property type="component" value="Unassembled WGS sequence"/>
</dbReference>
<organism evidence="1 2">
    <name type="scientific">Acropora cervicornis</name>
    <name type="common">Staghorn coral</name>
    <dbReference type="NCBI Taxonomy" id="6130"/>
    <lineage>
        <taxon>Eukaryota</taxon>
        <taxon>Metazoa</taxon>
        <taxon>Cnidaria</taxon>
        <taxon>Anthozoa</taxon>
        <taxon>Hexacorallia</taxon>
        <taxon>Scleractinia</taxon>
        <taxon>Astrocoeniina</taxon>
        <taxon>Acroporidae</taxon>
        <taxon>Acropora</taxon>
    </lineage>
</organism>
<dbReference type="EMBL" id="JARQWQ010000045">
    <property type="protein sequence ID" value="KAK2558221.1"/>
    <property type="molecule type" value="Genomic_DNA"/>
</dbReference>